<keyword evidence="6" id="KW-1185">Reference proteome</keyword>
<gene>
    <name evidence="5" type="ORF">CKO31_24750</name>
</gene>
<dbReference type="RefSeq" id="WP_200243410.1">
    <property type="nucleotide sequence ID" value="NZ_NRRV01000135.1"/>
</dbReference>
<evidence type="ECO:0000313" key="5">
    <source>
        <dbReference type="EMBL" id="MBK1633882.1"/>
    </source>
</evidence>
<dbReference type="InterPro" id="IPR016161">
    <property type="entry name" value="Ald_DH/histidinol_DH"/>
</dbReference>
<evidence type="ECO:0000256" key="2">
    <source>
        <dbReference type="ARBA" id="ARBA00023002"/>
    </source>
</evidence>
<dbReference type="PANTHER" id="PTHR43860">
    <property type="entry name" value="BETAINE ALDEHYDE DEHYDROGENASE"/>
    <property type="match status" value="1"/>
</dbReference>
<organism evidence="5 6">
    <name type="scientific">Thiohalocapsa halophila</name>
    <dbReference type="NCBI Taxonomy" id="69359"/>
    <lineage>
        <taxon>Bacteria</taxon>
        <taxon>Pseudomonadati</taxon>
        <taxon>Pseudomonadota</taxon>
        <taxon>Gammaproteobacteria</taxon>
        <taxon>Chromatiales</taxon>
        <taxon>Chromatiaceae</taxon>
        <taxon>Thiohalocapsa</taxon>
    </lineage>
</organism>
<dbReference type="SUPFAM" id="SSF53720">
    <property type="entry name" value="ALDH-like"/>
    <property type="match status" value="1"/>
</dbReference>
<dbReference type="EMBL" id="NRRV01000135">
    <property type="protein sequence ID" value="MBK1633882.1"/>
    <property type="molecule type" value="Genomic_DNA"/>
</dbReference>
<evidence type="ECO:0000256" key="1">
    <source>
        <dbReference type="ARBA" id="ARBA00009986"/>
    </source>
</evidence>
<comment type="caution">
    <text evidence="5">The sequence shown here is derived from an EMBL/GenBank/DDBJ whole genome shotgun (WGS) entry which is preliminary data.</text>
</comment>
<dbReference type="InterPro" id="IPR016162">
    <property type="entry name" value="Ald_DH_N"/>
</dbReference>
<dbReference type="Gene3D" id="3.40.605.10">
    <property type="entry name" value="Aldehyde Dehydrogenase, Chain A, domain 1"/>
    <property type="match status" value="1"/>
</dbReference>
<feature type="region of interest" description="Disordered" evidence="4">
    <location>
        <begin position="21"/>
        <end position="46"/>
    </location>
</feature>
<name>A0ABS1CPV3_9GAMM</name>
<proteinExistence type="inferred from homology"/>
<reference evidence="5 6" key="1">
    <citation type="journal article" date="2020" name="Microorganisms">
        <title>Osmotic Adaptation and Compatible Solute Biosynthesis of Phototrophic Bacteria as Revealed from Genome Analyses.</title>
        <authorList>
            <person name="Imhoff J.F."/>
            <person name="Rahn T."/>
            <person name="Kunzel S."/>
            <person name="Keller A."/>
            <person name="Neulinger S.C."/>
        </authorList>
    </citation>
    <scope>NUCLEOTIDE SEQUENCE [LARGE SCALE GENOMIC DNA]</scope>
    <source>
        <strain evidence="5 6">DSM 6210</strain>
    </source>
</reference>
<protein>
    <recommendedName>
        <fullName evidence="7">Aldehyde dehydrogenase family protein</fullName>
    </recommendedName>
</protein>
<accession>A0ABS1CPV3</accession>
<comment type="similarity">
    <text evidence="1">Belongs to the aldehyde dehydrogenase family.</text>
</comment>
<evidence type="ECO:0000256" key="4">
    <source>
        <dbReference type="SAM" id="MobiDB-lite"/>
    </source>
</evidence>
<evidence type="ECO:0008006" key="7">
    <source>
        <dbReference type="Google" id="ProtNLM"/>
    </source>
</evidence>
<evidence type="ECO:0000313" key="6">
    <source>
        <dbReference type="Proteomes" id="UP000748752"/>
    </source>
</evidence>
<evidence type="ECO:0000256" key="3">
    <source>
        <dbReference type="ARBA" id="ARBA00023027"/>
    </source>
</evidence>
<dbReference type="Proteomes" id="UP000748752">
    <property type="component" value="Unassembled WGS sequence"/>
</dbReference>
<keyword evidence="3" id="KW-0520">NAD</keyword>
<sequence length="289" mass="31326">MAAEPAGVRRSLDELLAQTQLSHSETGEPPRQGSVRATAPDHSAVQREPILQERFMFEHYIGGRWCRPAADRYLIQRAAADHRPGGSVARADGEDVAAACTAARQAAGDWSRRGRAVRRAELGQVPARIAAQSLPLALAQQWDQDWDQKWDHHGDQAASVPGLDLQCAERQAARLRDIVRSLPSPPQGRQRSPHLPQAPAVAKLAYAADLAPAELFRTLLPLLYDGRTALVLLLYRDPGHLPVRLLQLLGIVADAMPPGVLNVLTGLGLEAGVALIRQRCDASDPAGRL</sequence>
<keyword evidence="2" id="KW-0560">Oxidoreductase</keyword>
<dbReference type="PANTHER" id="PTHR43860:SF2">
    <property type="entry name" value="BETAINE ALDEHYDE DEHYDROGENASE-RELATED"/>
    <property type="match status" value="1"/>
</dbReference>